<keyword evidence="4" id="KW-1185">Reference proteome</keyword>
<evidence type="ECO:0000256" key="2">
    <source>
        <dbReference type="SAM" id="MobiDB-lite"/>
    </source>
</evidence>
<proteinExistence type="predicted"/>
<dbReference type="InterPro" id="IPR011009">
    <property type="entry name" value="Kinase-like_dom_sf"/>
</dbReference>
<protein>
    <submittedName>
        <fullName evidence="5">Protein kinase domain-containing protein</fullName>
    </submittedName>
</protein>
<accession>A0A1I7TJ69</accession>
<dbReference type="SUPFAM" id="SSF56112">
    <property type="entry name" value="Protein kinase-like (PK-like)"/>
    <property type="match status" value="1"/>
</dbReference>
<dbReference type="InterPro" id="IPR000719">
    <property type="entry name" value="Prot_kinase_dom"/>
</dbReference>
<dbReference type="InterPro" id="IPR017441">
    <property type="entry name" value="Protein_kinase_ATP_BS"/>
</dbReference>
<feature type="region of interest" description="Disordered" evidence="2">
    <location>
        <begin position="1"/>
        <end position="53"/>
    </location>
</feature>
<keyword evidence="1" id="KW-0067">ATP-binding</keyword>
<dbReference type="PANTHER" id="PTHR48015">
    <property type="entry name" value="SERINE/THREONINE-PROTEIN KINASE TAO"/>
    <property type="match status" value="1"/>
</dbReference>
<dbReference type="WBParaSite" id="Csp11.Scaffold626.g6453.t1">
    <property type="protein sequence ID" value="Csp11.Scaffold626.g6453.t1"/>
    <property type="gene ID" value="Csp11.Scaffold626.g6453"/>
</dbReference>
<dbReference type="GO" id="GO:0048812">
    <property type="term" value="P:neuron projection morphogenesis"/>
    <property type="evidence" value="ECO:0007669"/>
    <property type="project" value="TreeGrafter"/>
</dbReference>
<name>A0A1I7TJ69_9PELO</name>
<dbReference type="GO" id="GO:0043408">
    <property type="term" value="P:regulation of MAPK cascade"/>
    <property type="evidence" value="ECO:0007669"/>
    <property type="project" value="TreeGrafter"/>
</dbReference>
<dbReference type="GO" id="GO:0000165">
    <property type="term" value="P:MAPK cascade"/>
    <property type="evidence" value="ECO:0007669"/>
    <property type="project" value="TreeGrafter"/>
</dbReference>
<evidence type="ECO:0000256" key="1">
    <source>
        <dbReference type="PROSITE-ProRule" id="PRU10141"/>
    </source>
</evidence>
<dbReference type="Pfam" id="PF00069">
    <property type="entry name" value="Pkinase"/>
    <property type="match status" value="1"/>
</dbReference>
<dbReference type="GO" id="GO:0005524">
    <property type="term" value="F:ATP binding"/>
    <property type="evidence" value="ECO:0007669"/>
    <property type="project" value="UniProtKB-UniRule"/>
</dbReference>
<dbReference type="PANTHER" id="PTHR48015:SF16">
    <property type="entry name" value="SERINE_THREONINE-PROTEIN KINASE SULU"/>
    <property type="match status" value="1"/>
</dbReference>
<reference evidence="5" key="1">
    <citation type="submission" date="2016-11" db="UniProtKB">
        <authorList>
            <consortium name="WormBaseParasite"/>
        </authorList>
    </citation>
    <scope>IDENTIFICATION</scope>
</reference>
<dbReference type="InterPro" id="IPR050285">
    <property type="entry name" value="STE20_Ser/Thr_kinase"/>
</dbReference>
<evidence type="ECO:0000259" key="3">
    <source>
        <dbReference type="PROSITE" id="PS50011"/>
    </source>
</evidence>
<dbReference type="eggNOG" id="KOG0201">
    <property type="taxonomic scope" value="Eukaryota"/>
</dbReference>
<dbReference type="STRING" id="1561998.A0A1I7TJ69"/>
<organism evidence="4 5">
    <name type="scientific">Caenorhabditis tropicalis</name>
    <dbReference type="NCBI Taxonomy" id="1561998"/>
    <lineage>
        <taxon>Eukaryota</taxon>
        <taxon>Metazoa</taxon>
        <taxon>Ecdysozoa</taxon>
        <taxon>Nematoda</taxon>
        <taxon>Chromadorea</taxon>
        <taxon>Rhabditida</taxon>
        <taxon>Rhabditina</taxon>
        <taxon>Rhabditomorpha</taxon>
        <taxon>Rhabditoidea</taxon>
        <taxon>Rhabditidae</taxon>
        <taxon>Peloderinae</taxon>
        <taxon>Caenorhabditis</taxon>
    </lineage>
</organism>
<dbReference type="Gene3D" id="1.10.510.10">
    <property type="entry name" value="Transferase(Phosphotransferase) domain 1"/>
    <property type="match status" value="1"/>
</dbReference>
<dbReference type="Proteomes" id="UP000095282">
    <property type="component" value="Unplaced"/>
</dbReference>
<feature type="compositionally biased region" description="Low complexity" evidence="2">
    <location>
        <begin position="31"/>
        <end position="52"/>
    </location>
</feature>
<dbReference type="PROSITE" id="PS00107">
    <property type="entry name" value="PROTEIN_KINASE_ATP"/>
    <property type="match status" value="1"/>
</dbReference>
<dbReference type="GO" id="GO:0004674">
    <property type="term" value="F:protein serine/threonine kinase activity"/>
    <property type="evidence" value="ECO:0007669"/>
    <property type="project" value="TreeGrafter"/>
</dbReference>
<dbReference type="GO" id="GO:0005737">
    <property type="term" value="C:cytoplasm"/>
    <property type="evidence" value="ECO:0007669"/>
    <property type="project" value="TreeGrafter"/>
</dbReference>
<feature type="binding site" evidence="1">
    <location>
        <position position="107"/>
    </location>
    <ligand>
        <name>ATP</name>
        <dbReference type="ChEBI" id="CHEBI:30616"/>
    </ligand>
</feature>
<sequence length="375" mass="42730">MRGSHGQKRKADDEEGPSEGPVPKVVNSSYPSTSSAALPSQSNSQPQQNPANYPDLLNSSLILDNIPRYWNSALKLGSGAFGEVHLVHSDRLDERSQKMIHNEFVIKIVRVEMNKLENIIREVKLHRMCRDHENVLFAGVCYCQMLDGGYRVHMCLEYAAMSDMSLFVMKDKTEGQIAYVCREVIKALVYIHEREIVHGDITFKNVLATHRGVIKLSDFGMADTLSNTRIVGKEILGGTPGFIAPEIIRQQGYDGRADVWSLGVLALSFVMRGNPFKQGMLFDFCTYQRQITADYYPDIENLQITDEFREFLDDLKQFDPTERSHAHELTLDLFIVDSCSRREFIEHYKNLRTRSGMDLPLPDEIQSFTVPDSRE</sequence>
<evidence type="ECO:0000313" key="5">
    <source>
        <dbReference type="WBParaSite" id="Csp11.Scaffold626.g6453.t1"/>
    </source>
</evidence>
<keyword evidence="1" id="KW-0547">Nucleotide-binding</keyword>
<evidence type="ECO:0000313" key="4">
    <source>
        <dbReference type="Proteomes" id="UP000095282"/>
    </source>
</evidence>
<dbReference type="AlphaFoldDB" id="A0A1I7TJ69"/>
<feature type="domain" description="Protein kinase" evidence="3">
    <location>
        <begin position="70"/>
        <end position="335"/>
    </location>
</feature>
<dbReference type="PROSITE" id="PS50011">
    <property type="entry name" value="PROTEIN_KINASE_DOM"/>
    <property type="match status" value="1"/>
</dbReference>